<evidence type="ECO:0000256" key="11">
    <source>
        <dbReference type="SAM" id="Phobius"/>
    </source>
</evidence>
<proteinExistence type="predicted"/>
<sequence length="453" mass="50638">KQLLWTLPFLTLLLTESGLCGRTWLSNLSYNNSHNWNIGRVPCAADRAVLESAVLQLPVGTTSLQALILDSYTEVLLPANGVLQFTGKKNTDACNGQDAVFKPSKSLSWIDPHNWDGWNAATPDLERIPCASDHVIFPPGGTYRVIMPDVVRVGSFSIDGRGLFSTLEWFEFSNLHEGSRQFFMSNREEAYVEISGNACPQTEWCECGNNYMHSEVCSRVSCAEPLCKQPIQPSGFCCPICGAYFLLNGKSWDSHQLTEDINRFLKDKGVLWHASKVGKLLQLVLVEDGEYSEKVHDIAQRLKTSIINNGKGWTAKELHVSGHVWYPTTFGQVMGHFFSLLVFAGLILAAVIVFYSRKWSWVQFTPTESRPFVFARFENQSSEVMVASEQPIHSVTHTPPQAFDNPMYGATGQEQRNITVENPVYTELEETTNEGPMQADTTVDTSDYSGQKV</sequence>
<dbReference type="GO" id="GO:0015031">
    <property type="term" value="P:protein transport"/>
    <property type="evidence" value="ECO:0007669"/>
    <property type="project" value="UniProtKB-KW"/>
</dbReference>
<evidence type="ECO:0000256" key="3">
    <source>
        <dbReference type="ARBA" id="ARBA00022448"/>
    </source>
</evidence>
<evidence type="ECO:0000256" key="5">
    <source>
        <dbReference type="ARBA" id="ARBA00022692"/>
    </source>
</evidence>
<accession>A0A1B6IRI4</accession>
<dbReference type="Pfam" id="PF14828">
    <property type="entry name" value="Amnionless"/>
    <property type="match status" value="1"/>
</dbReference>
<dbReference type="InterPro" id="IPR026112">
    <property type="entry name" value="AMN"/>
</dbReference>
<protein>
    <recommendedName>
        <fullName evidence="2">Protein amnionless</fullName>
    </recommendedName>
</protein>
<evidence type="ECO:0000256" key="2">
    <source>
        <dbReference type="ARBA" id="ARBA00021200"/>
    </source>
</evidence>
<comment type="subcellular location">
    <subcellularLocation>
        <location evidence="1">Cell membrane</location>
        <topology evidence="1">Single-pass type I membrane protein</topology>
    </subcellularLocation>
</comment>
<feature type="transmembrane region" description="Helical" evidence="11">
    <location>
        <begin position="333"/>
        <end position="355"/>
    </location>
</feature>
<evidence type="ECO:0000256" key="9">
    <source>
        <dbReference type="ARBA" id="ARBA00023136"/>
    </source>
</evidence>
<dbReference type="GO" id="GO:0016324">
    <property type="term" value="C:apical plasma membrane"/>
    <property type="evidence" value="ECO:0007669"/>
    <property type="project" value="TreeGrafter"/>
</dbReference>
<keyword evidence="8 11" id="KW-1133">Transmembrane helix</keyword>
<dbReference type="GO" id="GO:0030139">
    <property type="term" value="C:endocytic vesicle"/>
    <property type="evidence" value="ECO:0007669"/>
    <property type="project" value="TreeGrafter"/>
</dbReference>
<evidence type="ECO:0000256" key="7">
    <source>
        <dbReference type="ARBA" id="ARBA00022927"/>
    </source>
</evidence>
<dbReference type="EMBL" id="GECU01018168">
    <property type="protein sequence ID" value="JAS89538.1"/>
    <property type="molecule type" value="Transcribed_RNA"/>
</dbReference>
<feature type="chain" id="PRO_5008585377" description="Protein amnionless" evidence="12">
    <location>
        <begin position="22"/>
        <end position="453"/>
    </location>
</feature>
<dbReference type="PANTHER" id="PTHR14995">
    <property type="entry name" value="AMNIONLESS"/>
    <property type="match status" value="1"/>
</dbReference>
<feature type="non-terminal residue" evidence="13">
    <location>
        <position position="1"/>
    </location>
</feature>
<feature type="compositionally biased region" description="Polar residues" evidence="10">
    <location>
        <begin position="433"/>
        <end position="453"/>
    </location>
</feature>
<keyword evidence="6 12" id="KW-0732">Signal</keyword>
<evidence type="ECO:0000313" key="13">
    <source>
        <dbReference type="EMBL" id="JAS89538.1"/>
    </source>
</evidence>
<dbReference type="GO" id="GO:0006898">
    <property type="term" value="P:receptor-mediated endocytosis"/>
    <property type="evidence" value="ECO:0007669"/>
    <property type="project" value="TreeGrafter"/>
</dbReference>
<dbReference type="PANTHER" id="PTHR14995:SF2">
    <property type="entry name" value="PROTEIN AMNIONLESS"/>
    <property type="match status" value="1"/>
</dbReference>
<gene>
    <name evidence="13" type="ORF">g.10543</name>
</gene>
<evidence type="ECO:0000256" key="8">
    <source>
        <dbReference type="ARBA" id="ARBA00022989"/>
    </source>
</evidence>
<keyword evidence="5 11" id="KW-0812">Transmembrane</keyword>
<keyword evidence="3" id="KW-0813">Transport</keyword>
<organism evidence="13">
    <name type="scientific">Homalodisca liturata</name>
    <dbReference type="NCBI Taxonomy" id="320908"/>
    <lineage>
        <taxon>Eukaryota</taxon>
        <taxon>Metazoa</taxon>
        <taxon>Ecdysozoa</taxon>
        <taxon>Arthropoda</taxon>
        <taxon>Hexapoda</taxon>
        <taxon>Insecta</taxon>
        <taxon>Pterygota</taxon>
        <taxon>Neoptera</taxon>
        <taxon>Paraneoptera</taxon>
        <taxon>Hemiptera</taxon>
        <taxon>Auchenorrhyncha</taxon>
        <taxon>Membracoidea</taxon>
        <taxon>Cicadellidae</taxon>
        <taxon>Cicadellinae</taxon>
        <taxon>Proconiini</taxon>
        <taxon>Homalodisca</taxon>
    </lineage>
</organism>
<dbReference type="AlphaFoldDB" id="A0A1B6IRI4"/>
<evidence type="ECO:0000256" key="6">
    <source>
        <dbReference type="ARBA" id="ARBA00022729"/>
    </source>
</evidence>
<name>A0A1B6IRI4_9HEMI</name>
<reference evidence="13" key="1">
    <citation type="submission" date="2015-11" db="EMBL/GenBank/DDBJ databases">
        <title>De novo transcriptome assembly of four potential Pierce s Disease insect vectors from Arizona vineyards.</title>
        <authorList>
            <person name="Tassone E.E."/>
        </authorList>
    </citation>
    <scope>NUCLEOTIDE SEQUENCE</scope>
</reference>
<keyword evidence="9 11" id="KW-0472">Membrane</keyword>
<keyword evidence="7" id="KW-0653">Protein transport</keyword>
<feature type="region of interest" description="Disordered" evidence="10">
    <location>
        <begin position="429"/>
        <end position="453"/>
    </location>
</feature>
<evidence type="ECO:0000256" key="12">
    <source>
        <dbReference type="SAM" id="SignalP"/>
    </source>
</evidence>
<evidence type="ECO:0000256" key="10">
    <source>
        <dbReference type="SAM" id="MobiDB-lite"/>
    </source>
</evidence>
<evidence type="ECO:0000256" key="1">
    <source>
        <dbReference type="ARBA" id="ARBA00004251"/>
    </source>
</evidence>
<evidence type="ECO:0000256" key="4">
    <source>
        <dbReference type="ARBA" id="ARBA00022475"/>
    </source>
</evidence>
<feature type="signal peptide" evidence="12">
    <location>
        <begin position="1"/>
        <end position="21"/>
    </location>
</feature>
<keyword evidence="4" id="KW-1003">Cell membrane</keyword>